<gene>
    <name evidence="1" type="ORF">VP01_5875g1</name>
</gene>
<dbReference type="STRING" id="27349.A0A0L6UJZ9"/>
<reference evidence="1 2" key="1">
    <citation type="submission" date="2015-08" db="EMBL/GenBank/DDBJ databases">
        <title>Next Generation Sequencing and Analysis of the Genome of Puccinia sorghi L Schw, the Causal Agent of Maize Common Rust.</title>
        <authorList>
            <person name="Rochi L."/>
            <person name="Burguener G."/>
            <person name="Darino M."/>
            <person name="Turjanski A."/>
            <person name="Kreff E."/>
            <person name="Dieguez M.J."/>
            <person name="Sacco F."/>
        </authorList>
    </citation>
    <scope>NUCLEOTIDE SEQUENCE [LARGE SCALE GENOMIC DNA]</scope>
    <source>
        <strain evidence="1 2">RO10H11247</strain>
    </source>
</reference>
<evidence type="ECO:0000313" key="1">
    <source>
        <dbReference type="EMBL" id="KNZ48150.1"/>
    </source>
</evidence>
<dbReference type="PROSITE" id="PS51257">
    <property type="entry name" value="PROKAR_LIPOPROTEIN"/>
    <property type="match status" value="1"/>
</dbReference>
<dbReference type="VEuPathDB" id="FungiDB:VP01_5875g1"/>
<protein>
    <submittedName>
        <fullName evidence="1">Uncharacterized protein</fullName>
    </submittedName>
</protein>
<dbReference type="AlphaFoldDB" id="A0A0L6UJZ9"/>
<keyword evidence="2" id="KW-1185">Reference proteome</keyword>
<dbReference type="OrthoDB" id="3253623at2759"/>
<accession>A0A0L6UJZ9</accession>
<evidence type="ECO:0000313" key="2">
    <source>
        <dbReference type="Proteomes" id="UP000037035"/>
    </source>
</evidence>
<sequence>MSGKGAFGCNQYFSTQSFVGWLACFLERPGIGDLLKDSLSTTQISFSISDVRDSNMWKTLKTSDNKPLTGFSGNLLAIYYLNHNTGSTQLETRQLESIFLLEQLHLCLNLPAHLQASHDNIFLDGLIPGPSEPSVIQTNHCCD</sequence>
<dbReference type="Proteomes" id="UP000037035">
    <property type="component" value="Unassembled WGS sequence"/>
</dbReference>
<name>A0A0L6UJZ9_9BASI</name>
<proteinExistence type="predicted"/>
<organism evidence="1 2">
    <name type="scientific">Puccinia sorghi</name>
    <dbReference type="NCBI Taxonomy" id="27349"/>
    <lineage>
        <taxon>Eukaryota</taxon>
        <taxon>Fungi</taxon>
        <taxon>Dikarya</taxon>
        <taxon>Basidiomycota</taxon>
        <taxon>Pucciniomycotina</taxon>
        <taxon>Pucciniomycetes</taxon>
        <taxon>Pucciniales</taxon>
        <taxon>Pucciniaceae</taxon>
        <taxon>Puccinia</taxon>
    </lineage>
</organism>
<dbReference type="EMBL" id="LAVV01011135">
    <property type="protein sequence ID" value="KNZ48150.1"/>
    <property type="molecule type" value="Genomic_DNA"/>
</dbReference>
<comment type="caution">
    <text evidence="1">The sequence shown here is derived from an EMBL/GenBank/DDBJ whole genome shotgun (WGS) entry which is preliminary data.</text>
</comment>